<keyword evidence="4" id="KW-1185">Reference proteome</keyword>
<evidence type="ECO:0000313" key="5">
    <source>
        <dbReference type="Proteomes" id="UP000250223"/>
    </source>
</evidence>
<feature type="transmembrane region" description="Helical" evidence="1">
    <location>
        <begin position="155"/>
        <end position="173"/>
    </location>
</feature>
<reference evidence="3 5" key="2">
    <citation type="submission" date="2018-06" db="EMBL/GenBank/DDBJ databases">
        <authorList>
            <consortium name="Pathogen Informatics"/>
            <person name="Doyle S."/>
        </authorList>
    </citation>
    <scope>NUCLEOTIDE SEQUENCE [LARGE SCALE GENOMIC DNA]</scope>
    <source>
        <strain evidence="3 5">NCTC13028</strain>
    </source>
</reference>
<dbReference type="EMBL" id="FNGL01000005">
    <property type="protein sequence ID" value="SDL03271.1"/>
    <property type="molecule type" value="Genomic_DNA"/>
</dbReference>
<dbReference type="STRING" id="1494.SAMN05216497_10564"/>
<feature type="transmembrane region" description="Helical" evidence="1">
    <location>
        <begin position="58"/>
        <end position="77"/>
    </location>
</feature>
<accession>A0A1G9GRG2</accession>
<name>A0A1G9GRG2_CLOCO</name>
<dbReference type="OrthoDB" id="1938499at2"/>
<sequence length="186" mass="22041">MYNEYNKIFWGIFICSFNIKLGPVKILPAFIGYIIILSGISSLYKITHIESFNKSKTFAIIISIITILGEFIEFLSIESNNLFLFNEICIVFSNVMELLMFYNLFNASIEYFNNNNQWDLAYETIKKLKFYIIVSVLNIIFLNFTLVFYITFLNIIVPITLIILRIYIMKLIYRFKNMFVKELQTK</sequence>
<feature type="transmembrane region" description="Helical" evidence="1">
    <location>
        <begin position="83"/>
        <end position="105"/>
    </location>
</feature>
<dbReference type="EMBL" id="UAWC01000001">
    <property type="protein sequence ID" value="SQB33748.1"/>
    <property type="molecule type" value="Genomic_DNA"/>
</dbReference>
<keyword evidence="1" id="KW-1133">Transmembrane helix</keyword>
<keyword evidence="1" id="KW-0472">Membrane</keyword>
<evidence type="ECO:0000256" key="1">
    <source>
        <dbReference type="SAM" id="Phobius"/>
    </source>
</evidence>
<proteinExistence type="predicted"/>
<dbReference type="Proteomes" id="UP000250223">
    <property type="component" value="Unassembled WGS sequence"/>
</dbReference>
<reference evidence="2 4" key="1">
    <citation type="submission" date="2016-10" db="EMBL/GenBank/DDBJ databases">
        <authorList>
            <person name="Varghese N."/>
            <person name="Submissions S."/>
        </authorList>
    </citation>
    <scope>NUCLEOTIDE SEQUENCE [LARGE SCALE GENOMIC DNA]</scope>
    <source>
        <strain evidence="2 4">NLAE-zl-C224</strain>
    </source>
</reference>
<evidence type="ECO:0000313" key="2">
    <source>
        <dbReference type="EMBL" id="SDL03271.1"/>
    </source>
</evidence>
<dbReference type="AlphaFoldDB" id="A0A1G9GRG2"/>
<evidence type="ECO:0000313" key="4">
    <source>
        <dbReference type="Proteomes" id="UP000198811"/>
    </source>
</evidence>
<dbReference type="RefSeq" id="WP_089864503.1">
    <property type="nucleotide sequence ID" value="NZ_FNGL01000005.1"/>
</dbReference>
<feature type="transmembrane region" description="Helical" evidence="1">
    <location>
        <begin position="26"/>
        <end position="46"/>
    </location>
</feature>
<evidence type="ECO:0000313" key="3">
    <source>
        <dbReference type="EMBL" id="SQB33748.1"/>
    </source>
</evidence>
<organism evidence="3 5">
    <name type="scientific">Clostridium cochlearium</name>
    <dbReference type="NCBI Taxonomy" id="1494"/>
    <lineage>
        <taxon>Bacteria</taxon>
        <taxon>Bacillati</taxon>
        <taxon>Bacillota</taxon>
        <taxon>Clostridia</taxon>
        <taxon>Eubacteriales</taxon>
        <taxon>Clostridiaceae</taxon>
        <taxon>Clostridium</taxon>
    </lineage>
</organism>
<dbReference type="Proteomes" id="UP000198811">
    <property type="component" value="Unassembled WGS sequence"/>
</dbReference>
<gene>
    <name evidence="3" type="ORF">NCTC13028_00677</name>
    <name evidence="2" type="ORF">SAMN05216497_10564</name>
</gene>
<keyword evidence="1" id="KW-0812">Transmembrane</keyword>
<protein>
    <submittedName>
        <fullName evidence="3">Uncharacterized protein</fullName>
    </submittedName>
</protein>